<dbReference type="GO" id="GO:0016829">
    <property type="term" value="F:lyase activity"/>
    <property type="evidence" value="ECO:0007669"/>
    <property type="project" value="UniProtKB-KW"/>
</dbReference>
<keyword evidence="5" id="KW-1185">Reference proteome</keyword>
<dbReference type="InterPro" id="IPR011050">
    <property type="entry name" value="Pectin_lyase_fold/virulence"/>
</dbReference>
<feature type="domain" description="Pectate lyase" evidence="3">
    <location>
        <begin position="34"/>
        <end position="178"/>
    </location>
</feature>
<dbReference type="SUPFAM" id="SSF51126">
    <property type="entry name" value="Pectin lyase-like"/>
    <property type="match status" value="1"/>
</dbReference>
<dbReference type="Gene3D" id="2.160.20.10">
    <property type="entry name" value="Single-stranded right-handed beta-helix, Pectin lyase-like"/>
    <property type="match status" value="1"/>
</dbReference>
<comment type="similarity">
    <text evidence="1">Belongs to the polysaccharide lyase 1 family.</text>
</comment>
<dbReference type="OrthoDB" id="1637350at2759"/>
<keyword evidence="2 4" id="KW-0456">Lyase</keyword>
<dbReference type="InterPro" id="IPR002022">
    <property type="entry name" value="Pec_lyase"/>
</dbReference>
<evidence type="ECO:0000259" key="3">
    <source>
        <dbReference type="Pfam" id="PF00544"/>
    </source>
</evidence>
<protein>
    <submittedName>
        <fullName evidence="4">Pectin lyase-like protein</fullName>
    </submittedName>
</protein>
<accession>A0A6A5VIB7</accession>
<dbReference type="InterPro" id="IPR012334">
    <property type="entry name" value="Pectin_lyas_fold"/>
</dbReference>
<dbReference type="AlphaFoldDB" id="A0A6A5VIB7"/>
<dbReference type="EMBL" id="ML976667">
    <property type="protein sequence ID" value="KAF1976400.1"/>
    <property type="molecule type" value="Genomic_DNA"/>
</dbReference>
<dbReference type="Pfam" id="PF00544">
    <property type="entry name" value="Pectate_lyase_4"/>
    <property type="match status" value="1"/>
</dbReference>
<dbReference type="Proteomes" id="UP000800036">
    <property type="component" value="Unassembled WGS sequence"/>
</dbReference>
<evidence type="ECO:0000313" key="5">
    <source>
        <dbReference type="Proteomes" id="UP000800036"/>
    </source>
</evidence>
<proteinExistence type="inferred from homology"/>
<name>A0A6A5VIB7_9PLEO</name>
<organism evidence="4 5">
    <name type="scientific">Bimuria novae-zelandiae CBS 107.79</name>
    <dbReference type="NCBI Taxonomy" id="1447943"/>
    <lineage>
        <taxon>Eukaryota</taxon>
        <taxon>Fungi</taxon>
        <taxon>Dikarya</taxon>
        <taxon>Ascomycota</taxon>
        <taxon>Pezizomycotina</taxon>
        <taxon>Dothideomycetes</taxon>
        <taxon>Pleosporomycetidae</taxon>
        <taxon>Pleosporales</taxon>
        <taxon>Massarineae</taxon>
        <taxon>Didymosphaeriaceae</taxon>
        <taxon>Bimuria</taxon>
    </lineage>
</organism>
<sequence length="180" mass="19316">FFLYSYEFDGTTTTSATCNTQHYWTNLFIGAGFVITLDRNYYHGVSGRAPKLGEPGMSQDVQATNNYFYNMKGHAFDVYEGTNLLSEGNVFESVTTPFTNESSAGSIFETDSSSAGTCSAYLGRSCQTNTASGSGSLINKKDTGVLARFQSYGSRWTVVPISASSTKSTVLANAGIGKVN</sequence>
<evidence type="ECO:0000313" key="4">
    <source>
        <dbReference type="EMBL" id="KAF1976400.1"/>
    </source>
</evidence>
<feature type="non-terminal residue" evidence="4">
    <location>
        <position position="1"/>
    </location>
</feature>
<gene>
    <name evidence="4" type="ORF">BU23DRAFT_456175</name>
</gene>
<evidence type="ECO:0000256" key="1">
    <source>
        <dbReference type="ARBA" id="ARBA00010980"/>
    </source>
</evidence>
<reference evidence="4" key="1">
    <citation type="journal article" date="2020" name="Stud. Mycol.">
        <title>101 Dothideomycetes genomes: a test case for predicting lifestyles and emergence of pathogens.</title>
        <authorList>
            <person name="Haridas S."/>
            <person name="Albert R."/>
            <person name="Binder M."/>
            <person name="Bloem J."/>
            <person name="Labutti K."/>
            <person name="Salamov A."/>
            <person name="Andreopoulos B."/>
            <person name="Baker S."/>
            <person name="Barry K."/>
            <person name="Bills G."/>
            <person name="Bluhm B."/>
            <person name="Cannon C."/>
            <person name="Castanera R."/>
            <person name="Culley D."/>
            <person name="Daum C."/>
            <person name="Ezra D."/>
            <person name="Gonzalez J."/>
            <person name="Henrissat B."/>
            <person name="Kuo A."/>
            <person name="Liang C."/>
            <person name="Lipzen A."/>
            <person name="Lutzoni F."/>
            <person name="Magnuson J."/>
            <person name="Mondo S."/>
            <person name="Nolan M."/>
            <person name="Ohm R."/>
            <person name="Pangilinan J."/>
            <person name="Park H.-J."/>
            <person name="Ramirez L."/>
            <person name="Alfaro M."/>
            <person name="Sun H."/>
            <person name="Tritt A."/>
            <person name="Yoshinaga Y."/>
            <person name="Zwiers L.-H."/>
            <person name="Turgeon B."/>
            <person name="Goodwin S."/>
            <person name="Spatafora J."/>
            <person name="Crous P."/>
            <person name="Grigoriev I."/>
        </authorList>
    </citation>
    <scope>NUCLEOTIDE SEQUENCE</scope>
    <source>
        <strain evidence="4">CBS 107.79</strain>
    </source>
</reference>
<evidence type="ECO:0000256" key="2">
    <source>
        <dbReference type="ARBA" id="ARBA00023239"/>
    </source>
</evidence>